<evidence type="ECO:0000313" key="2">
    <source>
        <dbReference type="Proteomes" id="UP000283785"/>
    </source>
</evidence>
<organism evidence="1 2">
    <name type="scientific">Segatella copri</name>
    <dbReference type="NCBI Taxonomy" id="165179"/>
    <lineage>
        <taxon>Bacteria</taxon>
        <taxon>Pseudomonadati</taxon>
        <taxon>Bacteroidota</taxon>
        <taxon>Bacteroidia</taxon>
        <taxon>Bacteroidales</taxon>
        <taxon>Prevotellaceae</taxon>
        <taxon>Segatella</taxon>
    </lineage>
</organism>
<dbReference type="Proteomes" id="UP000283785">
    <property type="component" value="Unassembled WGS sequence"/>
</dbReference>
<reference evidence="1 2" key="1">
    <citation type="submission" date="2018-08" db="EMBL/GenBank/DDBJ databases">
        <title>A genome reference for cultivated species of the human gut microbiota.</title>
        <authorList>
            <person name="Zou Y."/>
            <person name="Xue W."/>
            <person name="Luo G."/>
        </authorList>
    </citation>
    <scope>NUCLEOTIDE SEQUENCE [LARGE SCALE GENOMIC DNA]</scope>
    <source>
        <strain evidence="1 2">AF12-50</strain>
    </source>
</reference>
<dbReference type="AlphaFoldDB" id="A0AA93BFJ9"/>
<sequence length="241" mass="28430">MWTKEIEDCLSKLTKEEERVLKRTITKGGFGNDSCSFRNILGGISKEGTICWVYMTNYRNPNTRRFYLKKTEEIFKSIREKLCPNGDIGRFFIYQKEWWGENSSDIIRVPEDIHIALEQWADDGIDKATHCPINEKDLGIDDLLEDLFNDGHYSWNKDNTEKVGFVGNEPILVRQETDNKLLVRFLGDAWCPDVVEEWVKRIEHDKNNDVDYVIDTYMFGVIENDRERRSSDFHVSFYYRG</sequence>
<proteinExistence type="predicted"/>
<dbReference type="EMBL" id="QSAG01000001">
    <property type="protein sequence ID" value="RGW45015.1"/>
    <property type="molecule type" value="Genomic_DNA"/>
</dbReference>
<protein>
    <submittedName>
        <fullName evidence="1">Uncharacterized protein</fullName>
    </submittedName>
</protein>
<evidence type="ECO:0000313" key="1">
    <source>
        <dbReference type="EMBL" id="RGW45015.1"/>
    </source>
</evidence>
<accession>A0AA93BFJ9</accession>
<gene>
    <name evidence="1" type="ORF">DWV76_00415</name>
</gene>
<name>A0AA93BFJ9_9BACT</name>
<comment type="caution">
    <text evidence="1">The sequence shown here is derived from an EMBL/GenBank/DDBJ whole genome shotgun (WGS) entry which is preliminary data.</text>
</comment>